<evidence type="ECO:0000256" key="1">
    <source>
        <dbReference type="ARBA" id="ARBA00009437"/>
    </source>
</evidence>
<name>A0A9D1W4G4_9FIRM</name>
<dbReference type="InterPro" id="IPR036388">
    <property type="entry name" value="WH-like_DNA-bd_sf"/>
</dbReference>
<accession>A0A9D1W4G4</accession>
<dbReference type="PANTHER" id="PTHR30346:SF0">
    <property type="entry name" value="HCA OPERON TRANSCRIPTIONAL ACTIVATOR HCAR"/>
    <property type="match status" value="1"/>
</dbReference>
<organism evidence="6 7">
    <name type="scientific">Candidatus Lachnoclostridium stercoripullorum</name>
    <dbReference type="NCBI Taxonomy" id="2838635"/>
    <lineage>
        <taxon>Bacteria</taxon>
        <taxon>Bacillati</taxon>
        <taxon>Bacillota</taxon>
        <taxon>Clostridia</taxon>
        <taxon>Lachnospirales</taxon>
        <taxon>Lachnospiraceae</taxon>
    </lineage>
</organism>
<dbReference type="AlphaFoldDB" id="A0A9D1W4G4"/>
<comment type="caution">
    <text evidence="6">The sequence shown here is derived from an EMBL/GenBank/DDBJ whole genome shotgun (WGS) entry which is preliminary data.</text>
</comment>
<dbReference type="Pfam" id="PF00126">
    <property type="entry name" value="HTH_1"/>
    <property type="match status" value="1"/>
</dbReference>
<dbReference type="CDD" id="cd05466">
    <property type="entry name" value="PBP2_LTTR_substrate"/>
    <property type="match status" value="1"/>
</dbReference>
<comment type="similarity">
    <text evidence="1">Belongs to the LysR transcriptional regulatory family.</text>
</comment>
<feature type="domain" description="HTH lysR-type" evidence="5">
    <location>
        <begin position="1"/>
        <end position="58"/>
    </location>
</feature>
<reference evidence="6" key="1">
    <citation type="journal article" date="2021" name="PeerJ">
        <title>Extensive microbial diversity within the chicken gut microbiome revealed by metagenomics and culture.</title>
        <authorList>
            <person name="Gilroy R."/>
            <person name="Ravi A."/>
            <person name="Getino M."/>
            <person name="Pursley I."/>
            <person name="Horton D.L."/>
            <person name="Alikhan N.F."/>
            <person name="Baker D."/>
            <person name="Gharbi K."/>
            <person name="Hall N."/>
            <person name="Watson M."/>
            <person name="Adriaenssens E.M."/>
            <person name="Foster-Nyarko E."/>
            <person name="Jarju S."/>
            <person name="Secka A."/>
            <person name="Antonio M."/>
            <person name="Oren A."/>
            <person name="Chaudhuri R.R."/>
            <person name="La Ragione R."/>
            <person name="Hildebrand F."/>
            <person name="Pallen M.J."/>
        </authorList>
    </citation>
    <scope>NUCLEOTIDE SEQUENCE</scope>
    <source>
        <strain evidence="6">ChiGjej4B4-12881</strain>
    </source>
</reference>
<sequence>MDTRQLEYIIAIEEERSISRAAERMYVTPSALSQQLKNLEAELKTTLFVRGREGMSLTPEGNLYLSGARAMMEIKRQAMEKIQQMSGAENQKKVIYIALNQNFYKFVQAYIISEFEKRFPYMKLEAVLVTETSAKDEILRGKADIGFIIASGLKATSLESIPLQREPLHLAFPRTLFPEGVSEIPYDELIRALQPLDYISAPHVALRYADLYYLRSAGLDPQLLCYASSYAHLRKLLNLQFAYGIIPEGFIEETDSFSHIPVRPAAYYTLEIVLGGTLAMTQELRELILMFLRTFDRESGGKSMLEALEHG</sequence>
<dbReference type="GO" id="GO:0003677">
    <property type="term" value="F:DNA binding"/>
    <property type="evidence" value="ECO:0007669"/>
    <property type="project" value="UniProtKB-KW"/>
</dbReference>
<dbReference type="InterPro" id="IPR005119">
    <property type="entry name" value="LysR_subst-bd"/>
</dbReference>
<keyword evidence="2" id="KW-0805">Transcription regulation</keyword>
<keyword evidence="3" id="KW-0238">DNA-binding</keyword>
<dbReference type="Pfam" id="PF03466">
    <property type="entry name" value="LysR_substrate"/>
    <property type="match status" value="1"/>
</dbReference>
<evidence type="ECO:0000256" key="3">
    <source>
        <dbReference type="ARBA" id="ARBA00023125"/>
    </source>
</evidence>
<evidence type="ECO:0000259" key="5">
    <source>
        <dbReference type="PROSITE" id="PS50931"/>
    </source>
</evidence>
<dbReference type="SUPFAM" id="SSF53850">
    <property type="entry name" value="Periplasmic binding protein-like II"/>
    <property type="match status" value="1"/>
</dbReference>
<evidence type="ECO:0000313" key="7">
    <source>
        <dbReference type="Proteomes" id="UP000886780"/>
    </source>
</evidence>
<dbReference type="EMBL" id="DXEU01000097">
    <property type="protein sequence ID" value="HIX52234.1"/>
    <property type="molecule type" value="Genomic_DNA"/>
</dbReference>
<reference evidence="6" key="2">
    <citation type="submission" date="2021-04" db="EMBL/GenBank/DDBJ databases">
        <authorList>
            <person name="Gilroy R."/>
        </authorList>
    </citation>
    <scope>NUCLEOTIDE SEQUENCE</scope>
    <source>
        <strain evidence="6">ChiGjej4B4-12881</strain>
    </source>
</reference>
<gene>
    <name evidence="6" type="ORF">IAA28_05465</name>
</gene>
<dbReference type="InterPro" id="IPR000847">
    <property type="entry name" value="LysR_HTH_N"/>
</dbReference>
<dbReference type="GO" id="GO:0003700">
    <property type="term" value="F:DNA-binding transcription factor activity"/>
    <property type="evidence" value="ECO:0007669"/>
    <property type="project" value="InterPro"/>
</dbReference>
<evidence type="ECO:0000256" key="2">
    <source>
        <dbReference type="ARBA" id="ARBA00023015"/>
    </source>
</evidence>
<dbReference type="InterPro" id="IPR036390">
    <property type="entry name" value="WH_DNA-bd_sf"/>
</dbReference>
<dbReference type="PRINTS" id="PR00039">
    <property type="entry name" value="HTHLYSR"/>
</dbReference>
<evidence type="ECO:0000256" key="4">
    <source>
        <dbReference type="ARBA" id="ARBA00023163"/>
    </source>
</evidence>
<dbReference type="PROSITE" id="PS50931">
    <property type="entry name" value="HTH_LYSR"/>
    <property type="match status" value="1"/>
</dbReference>
<proteinExistence type="inferred from homology"/>
<dbReference type="Proteomes" id="UP000886780">
    <property type="component" value="Unassembled WGS sequence"/>
</dbReference>
<dbReference type="GO" id="GO:0032993">
    <property type="term" value="C:protein-DNA complex"/>
    <property type="evidence" value="ECO:0007669"/>
    <property type="project" value="TreeGrafter"/>
</dbReference>
<dbReference type="Gene3D" id="1.10.10.10">
    <property type="entry name" value="Winged helix-like DNA-binding domain superfamily/Winged helix DNA-binding domain"/>
    <property type="match status" value="1"/>
</dbReference>
<dbReference type="PANTHER" id="PTHR30346">
    <property type="entry name" value="TRANSCRIPTIONAL DUAL REGULATOR HCAR-RELATED"/>
    <property type="match status" value="1"/>
</dbReference>
<dbReference type="Gene3D" id="3.40.190.290">
    <property type="match status" value="1"/>
</dbReference>
<protein>
    <submittedName>
        <fullName evidence="6">LysR family transcriptional regulator</fullName>
    </submittedName>
</protein>
<dbReference type="SUPFAM" id="SSF46785">
    <property type="entry name" value="Winged helix' DNA-binding domain"/>
    <property type="match status" value="1"/>
</dbReference>
<keyword evidence="4" id="KW-0804">Transcription</keyword>
<evidence type="ECO:0000313" key="6">
    <source>
        <dbReference type="EMBL" id="HIX52234.1"/>
    </source>
</evidence>
<dbReference type="FunFam" id="1.10.10.10:FF:000001">
    <property type="entry name" value="LysR family transcriptional regulator"/>
    <property type="match status" value="1"/>
</dbReference>